<name>A0A158QWE9_NIPBR</name>
<feature type="compositionally biased region" description="Pro residues" evidence="1">
    <location>
        <begin position="547"/>
        <end position="556"/>
    </location>
</feature>
<protein>
    <submittedName>
        <fullName evidence="5">Protein sleepless</fullName>
    </submittedName>
</protein>
<feature type="compositionally biased region" description="Basic and acidic residues" evidence="1">
    <location>
        <begin position="197"/>
        <end position="212"/>
    </location>
</feature>
<dbReference type="EMBL" id="UYSL01000007">
    <property type="protein sequence ID" value="VDL61835.1"/>
    <property type="molecule type" value="Genomic_DNA"/>
</dbReference>
<accession>A0A158QWE9</accession>
<evidence type="ECO:0000256" key="2">
    <source>
        <dbReference type="SAM" id="SignalP"/>
    </source>
</evidence>
<evidence type="ECO:0000313" key="3">
    <source>
        <dbReference type="EMBL" id="VDL61835.1"/>
    </source>
</evidence>
<reference evidence="5" key="1">
    <citation type="submission" date="2016-04" db="UniProtKB">
        <authorList>
            <consortium name="WormBaseParasite"/>
        </authorList>
    </citation>
    <scope>IDENTIFICATION</scope>
</reference>
<keyword evidence="2" id="KW-0732">Signal</keyword>
<feature type="region of interest" description="Disordered" evidence="1">
    <location>
        <begin position="197"/>
        <end position="221"/>
    </location>
</feature>
<dbReference type="CDD" id="cd00117">
    <property type="entry name" value="TFP"/>
    <property type="match status" value="1"/>
</dbReference>
<evidence type="ECO:0000313" key="5">
    <source>
        <dbReference type="WBParaSite" id="NBR_0000003401-mRNA-1"/>
    </source>
</evidence>
<dbReference type="PANTHER" id="PTHR34721">
    <property type="entry name" value="PROTEIN CBG09734"/>
    <property type="match status" value="1"/>
</dbReference>
<sequence>MDYRWLFIVAVLPATVYSLSCYICGDGNLDEFGECSTQFQIELFPLLSLKTIKLMNLALWPSCGEPGDMESDTYTIMKECISEQDHYHNFPNKGYPIDEECDLVEVRGEEVAYCLCRNHNLCNKPPIADQFIAFEEKNPELFGDVDPPASHSVPKGHAPLALAVPSVPSHAFVAPPIPPPPIVPINDPRSRIPGIESEIRRAQLPTRERSSEDGASAGGSIPFPEYLNEFHLARSSPSQGGPSSMLKCAQCGQTDLKSEDADCDRQLTVQCSDPDSVCFTRQILLGAGEWPMMVKEFATDPLPPLVRTNPSGRLPHLAAPELPLMAPAPPAFPAKLPELQPPVIAAVPAIHPVHKEPPSLSAAMSEEKLAVHEPAPPPIEPIVHHGGGFKPEIHTENNRHEQAVAAQIPEVAEPSTPQKASLRCSACLETGITDPIADCSTSAPATCSSHEEYCLTRQTQNDQATFTMEKRCISEAMVASFIKSSDVKVGCAIAEGGLINYCLCQNDLCNSDSILAQAQISGVRKSEHPTKPLMAPVQPTVTKVEPPKPPSNPPPVVLDSSEVAENVVTTETR</sequence>
<organism evidence="5">
    <name type="scientific">Nippostrongylus brasiliensis</name>
    <name type="common">Rat hookworm</name>
    <dbReference type="NCBI Taxonomy" id="27835"/>
    <lineage>
        <taxon>Eukaryota</taxon>
        <taxon>Metazoa</taxon>
        <taxon>Ecdysozoa</taxon>
        <taxon>Nematoda</taxon>
        <taxon>Chromadorea</taxon>
        <taxon>Rhabditida</taxon>
        <taxon>Rhabditina</taxon>
        <taxon>Rhabditomorpha</taxon>
        <taxon>Strongyloidea</taxon>
        <taxon>Heligmosomidae</taxon>
        <taxon>Nippostrongylus</taxon>
    </lineage>
</organism>
<feature type="chain" id="PRO_5043135672" evidence="2">
    <location>
        <begin position="19"/>
        <end position="573"/>
    </location>
</feature>
<dbReference type="WBParaSite" id="NBR_0000003401-mRNA-1">
    <property type="protein sequence ID" value="NBR_0000003401-mRNA-1"/>
    <property type="gene ID" value="NBR_0000003401"/>
</dbReference>
<feature type="region of interest" description="Disordered" evidence="1">
    <location>
        <begin position="525"/>
        <end position="573"/>
    </location>
</feature>
<proteinExistence type="predicted"/>
<reference evidence="3 4" key="2">
    <citation type="submission" date="2018-11" db="EMBL/GenBank/DDBJ databases">
        <authorList>
            <consortium name="Pathogen Informatics"/>
        </authorList>
    </citation>
    <scope>NUCLEOTIDE SEQUENCE [LARGE SCALE GENOMIC DNA]</scope>
</reference>
<evidence type="ECO:0000256" key="1">
    <source>
        <dbReference type="SAM" id="MobiDB-lite"/>
    </source>
</evidence>
<dbReference type="PANTHER" id="PTHR34721:SF12">
    <property type="entry name" value="PROTEIN QUIVER"/>
    <property type="match status" value="1"/>
</dbReference>
<dbReference type="OMA" id="PSLICIT"/>
<keyword evidence="4" id="KW-1185">Reference proteome</keyword>
<feature type="signal peptide" evidence="2">
    <location>
        <begin position="1"/>
        <end position="18"/>
    </location>
</feature>
<gene>
    <name evidence="3" type="ORF">NBR_LOCUS35</name>
</gene>
<evidence type="ECO:0000313" key="4">
    <source>
        <dbReference type="Proteomes" id="UP000271162"/>
    </source>
</evidence>
<dbReference type="AlphaFoldDB" id="A0A158QWE9"/>
<dbReference type="Proteomes" id="UP000271162">
    <property type="component" value="Unassembled WGS sequence"/>
</dbReference>